<evidence type="ECO:0000256" key="1">
    <source>
        <dbReference type="ARBA" id="ARBA00004328"/>
    </source>
</evidence>
<keyword evidence="4 6" id="KW-0167">Capsid protein</keyword>
<evidence type="ECO:0000256" key="7">
    <source>
        <dbReference type="SAM" id="MobiDB-lite"/>
    </source>
</evidence>
<sequence>MRFRPIRRRRRRRYRKRRWGWRRRYYRRHRGWRPWRRWRVRRWRRSVYRRGGRRARPYRISAFNPRVMRRVIIQGWWPLIQCLPGQEHLRYRPLNWDIEKEWVVQEDKEPDTMGYLVQYGGGWGSGQITLEDLFSEHQKWRNMWSKSNDGMDLVRYFGCKLYLYPLQSDDYWFWWDTDFKQNYQDRIKEYCQPSVMLMAKRTKIIVARDRAQHRRKVKRIYIPPPSRDTTQWKFQTDFCKQPLFTWAAGLIELQKPFDFNGGFRNAWWLEPRNEAGEMDYITLWGRVPPQGDSELPDPTVFKHDQINKNYDIAPGKEKNLYPIMAYIRQENQAPVIYWCVCYNKTVDRWRKAQASTLNIANLRGLCLRELSRQEQTYKWKQGEFNKAYHDRWGYRTYFVTIDGRKGTQNPRVQIWNFEDRISTDTNHILYFAFRISKSNENLKDSDFGKLGLPKTPHDLDFGHKNRFGPFVKKNEPVEFQLKPPEAINVWVRYKFFFQFGGEYQPPTGIRDPCLDNPAYPVPQSTGVTHPLYAGTGGLTAEVGPSGLPASTIRALCASPPKTKTSQCAFLGGDEKEETERKKAQETSSESSITSAESSTEGDGSTDEEERRQARRKRRKRQLKLFYQRLTDRYLGAQATTIFRVMGGTGPYTKK</sequence>
<dbReference type="EMBL" id="OP129719">
    <property type="protein sequence ID" value="WAA14204.1"/>
    <property type="molecule type" value="Genomic_DNA"/>
</dbReference>
<organism evidence="8 9">
    <name type="scientific">Torque teno virus GB3_pi2</name>
    <dbReference type="NCBI Taxonomy" id="2998245"/>
    <lineage>
        <taxon>Viruses</taxon>
        <taxon>Monodnaviria</taxon>
        <taxon>Shotokuvirae</taxon>
        <taxon>Commensaviricota</taxon>
        <taxon>Cardeaviricetes</taxon>
        <taxon>Sanitavirales</taxon>
        <taxon>Anelloviridae</taxon>
        <taxon>Iotatorquevirus</taxon>
        <taxon>Iotatorquevirus ursid17</taxon>
    </lineage>
</organism>
<evidence type="ECO:0000256" key="2">
    <source>
        <dbReference type="ARBA" id="ARBA00006131"/>
    </source>
</evidence>
<dbReference type="Proteomes" id="UP001262239">
    <property type="component" value="Segment"/>
</dbReference>
<feature type="region of interest" description="Disordered" evidence="7">
    <location>
        <begin position="562"/>
        <end position="620"/>
    </location>
</feature>
<comment type="function">
    <text evidence="6">Self-assembles to form an icosahedral capsid.</text>
</comment>
<evidence type="ECO:0000313" key="9">
    <source>
        <dbReference type="Proteomes" id="UP001262239"/>
    </source>
</evidence>
<dbReference type="InterPro" id="IPR004219">
    <property type="entry name" value="TTvirus_Unk"/>
</dbReference>
<keyword evidence="9" id="KW-1185">Reference proteome</keyword>
<reference evidence="8" key="1">
    <citation type="submission" date="2022-08" db="EMBL/GenBank/DDBJ databases">
        <title>Carnivore faecal samples reveal novel polyomaviruses.</title>
        <authorList>
            <person name="Kraberger S."/>
            <person name="Serieys L."/>
            <person name="Riley S."/>
            <person name="Schmidlin K."/>
            <person name="Newkirk E."/>
            <person name="Squires J."/>
            <person name="Buck C.B."/>
            <person name="Varsani A."/>
        </authorList>
    </citation>
    <scope>NUCLEOTIDE SEQUENCE</scope>
    <source>
        <strain evidence="8">TTV_GB3_pi2</strain>
    </source>
</reference>
<feature type="compositionally biased region" description="Low complexity" evidence="7">
    <location>
        <begin position="585"/>
        <end position="600"/>
    </location>
</feature>
<keyword evidence="3 6" id="KW-1140">T=1 icosahedral capsid protein</keyword>
<proteinExistence type="inferred from homology"/>
<accession>A0A9E8RYP4</accession>
<dbReference type="GO" id="GO:0039615">
    <property type="term" value="C:T=1 icosahedral viral capsid"/>
    <property type="evidence" value="ECO:0007669"/>
    <property type="project" value="UniProtKB-UniRule"/>
</dbReference>
<evidence type="ECO:0000256" key="6">
    <source>
        <dbReference type="RuleBase" id="RU361230"/>
    </source>
</evidence>
<evidence type="ECO:0000256" key="4">
    <source>
        <dbReference type="ARBA" id="ARBA00022561"/>
    </source>
</evidence>
<dbReference type="Pfam" id="PF02956">
    <property type="entry name" value="TT_ORF1"/>
    <property type="match status" value="1"/>
</dbReference>
<name>A0A9E8RYP4_9VIRU</name>
<keyword evidence="5 6" id="KW-0946">Virion</keyword>
<comment type="similarity">
    <text evidence="2 6">Belongs to the anelloviridae capsid protein family.</text>
</comment>
<evidence type="ECO:0000256" key="5">
    <source>
        <dbReference type="ARBA" id="ARBA00022844"/>
    </source>
</evidence>
<comment type="subcellular location">
    <subcellularLocation>
        <location evidence="1 6">Virion</location>
    </subcellularLocation>
</comment>
<protein>
    <recommendedName>
        <fullName evidence="6">Capsid protein</fullName>
    </recommendedName>
</protein>
<evidence type="ECO:0000313" key="8">
    <source>
        <dbReference type="EMBL" id="WAA14204.1"/>
    </source>
</evidence>
<evidence type="ECO:0000256" key="3">
    <source>
        <dbReference type="ARBA" id="ARBA00022431"/>
    </source>
</evidence>